<dbReference type="InterPro" id="IPR036047">
    <property type="entry name" value="F-box-like_dom_sf"/>
</dbReference>
<name>A0ABD3DFP4_9LAMI</name>
<sequence>MDWADLPVELLSLINSKLVGEAAHNFGLVCRSWRAVATALPYRYSPCLMHYTKRNHLWNFSQFDNCIQMPLSYLENAEIRCSNFGWLLMSRVDNTLFFFDPFNNRNIELPCKLSYGYTAFCFSHPPTSPDCVVVGFATIYEGDRAIVKICVLTHGSDAWEEIKYKHPKIKFFVSRGPPVFHRGFVHLLDVRGNVAIFDIKKHGCKSAWAVNNKCLKDYRYNREIKEHFLFKIRGEEDLFSVMLVNEERNVKMYRLSESNMKWKFEKDIGNKVLHLSHYSSSGDTAHLKCMANRIYFPRFHADSSVYYSLATGMYHSHDGHFSSTNCYDVRRFDFATWIMPAPTQESESSTAGNSSWF</sequence>
<reference evidence="3" key="1">
    <citation type="journal article" date="2024" name="IScience">
        <title>Strigolactones Initiate the Formation of Haustorium-like Structures in Castilleja.</title>
        <authorList>
            <person name="Buerger M."/>
            <person name="Peterson D."/>
            <person name="Chory J."/>
        </authorList>
    </citation>
    <scope>NUCLEOTIDE SEQUENCE [LARGE SCALE GENOMIC DNA]</scope>
</reference>
<protein>
    <recommendedName>
        <fullName evidence="1">KIB1-4 beta-propeller domain-containing protein</fullName>
    </recommendedName>
</protein>
<evidence type="ECO:0000313" key="3">
    <source>
        <dbReference type="Proteomes" id="UP001632038"/>
    </source>
</evidence>
<dbReference type="SUPFAM" id="SSF81383">
    <property type="entry name" value="F-box domain"/>
    <property type="match status" value="1"/>
</dbReference>
<dbReference type="Pfam" id="PF03478">
    <property type="entry name" value="Beta-prop_KIB1-4"/>
    <property type="match status" value="1"/>
</dbReference>
<dbReference type="InterPro" id="IPR005174">
    <property type="entry name" value="KIB1-4_b-propeller"/>
</dbReference>
<keyword evidence="3" id="KW-1185">Reference proteome</keyword>
<organism evidence="2 3">
    <name type="scientific">Castilleja foliolosa</name>
    <dbReference type="NCBI Taxonomy" id="1961234"/>
    <lineage>
        <taxon>Eukaryota</taxon>
        <taxon>Viridiplantae</taxon>
        <taxon>Streptophyta</taxon>
        <taxon>Embryophyta</taxon>
        <taxon>Tracheophyta</taxon>
        <taxon>Spermatophyta</taxon>
        <taxon>Magnoliopsida</taxon>
        <taxon>eudicotyledons</taxon>
        <taxon>Gunneridae</taxon>
        <taxon>Pentapetalae</taxon>
        <taxon>asterids</taxon>
        <taxon>lamiids</taxon>
        <taxon>Lamiales</taxon>
        <taxon>Orobanchaceae</taxon>
        <taxon>Pedicularideae</taxon>
        <taxon>Castillejinae</taxon>
        <taxon>Castilleja</taxon>
    </lineage>
</organism>
<dbReference type="AlphaFoldDB" id="A0ABD3DFP4"/>
<gene>
    <name evidence="2" type="ORF">CASFOL_016133</name>
</gene>
<dbReference type="PANTHER" id="PTHR33127:SF5">
    <property type="entry name" value="TRANSMEMBRANE PROTEIN"/>
    <property type="match status" value="1"/>
</dbReference>
<feature type="domain" description="KIB1-4 beta-propeller" evidence="1">
    <location>
        <begin position="67"/>
        <end position="302"/>
    </location>
</feature>
<evidence type="ECO:0000313" key="2">
    <source>
        <dbReference type="EMBL" id="KAL3641165.1"/>
    </source>
</evidence>
<dbReference type="EMBL" id="JAVIJP010000017">
    <property type="protein sequence ID" value="KAL3641165.1"/>
    <property type="molecule type" value="Genomic_DNA"/>
</dbReference>
<dbReference type="PANTHER" id="PTHR33127">
    <property type="entry name" value="TRANSMEMBRANE PROTEIN"/>
    <property type="match status" value="1"/>
</dbReference>
<comment type="caution">
    <text evidence="2">The sequence shown here is derived from an EMBL/GenBank/DDBJ whole genome shotgun (WGS) entry which is preliminary data.</text>
</comment>
<accession>A0ABD3DFP4</accession>
<proteinExistence type="predicted"/>
<evidence type="ECO:0000259" key="1">
    <source>
        <dbReference type="Pfam" id="PF03478"/>
    </source>
</evidence>
<dbReference type="Proteomes" id="UP001632038">
    <property type="component" value="Unassembled WGS sequence"/>
</dbReference>
<dbReference type="Gene3D" id="1.20.1280.50">
    <property type="match status" value="1"/>
</dbReference>